<evidence type="ECO:0000313" key="1">
    <source>
        <dbReference type="EMBL" id="KWV60276.1"/>
    </source>
</evidence>
<proteinExistence type="predicted"/>
<name>A0A120FRL5_9HYPH</name>
<gene>
    <name evidence="1" type="ORF">AS026_00265</name>
</gene>
<organism evidence="1 2">
    <name type="scientific">Rhizobium altiplani</name>
    <dbReference type="NCBI Taxonomy" id="1864509"/>
    <lineage>
        <taxon>Bacteria</taxon>
        <taxon>Pseudomonadati</taxon>
        <taxon>Pseudomonadota</taxon>
        <taxon>Alphaproteobacteria</taxon>
        <taxon>Hyphomicrobiales</taxon>
        <taxon>Rhizobiaceae</taxon>
        <taxon>Rhizobium/Agrobacterium group</taxon>
        <taxon>Rhizobium</taxon>
    </lineage>
</organism>
<dbReference type="RefSeq" id="WP_062368268.1">
    <property type="nucleotide sequence ID" value="NZ_LNCD01000001.1"/>
</dbReference>
<dbReference type="OrthoDB" id="8372145at2"/>
<keyword evidence="2" id="KW-1185">Reference proteome</keyword>
<reference evidence="1 2" key="1">
    <citation type="submission" date="2015-11" db="EMBL/GenBank/DDBJ databases">
        <title>Draft Genome Sequence of the Strain BR 10423 (Rhizobium sp.) isolated from nodules of Mimosa pudica.</title>
        <authorList>
            <person name="Barauna A.C."/>
            <person name="Zilli J.E."/>
            <person name="Simoes-Araujo J.L."/>
            <person name="Reis V.M."/>
            <person name="James E.K."/>
            <person name="Reis F.B.Jr."/>
            <person name="Rouws L.F."/>
            <person name="Passos S.R."/>
            <person name="Gois S.R."/>
        </authorList>
    </citation>
    <scope>NUCLEOTIDE SEQUENCE [LARGE SCALE GENOMIC DNA]</scope>
    <source>
        <strain evidence="1 2">BR10423</strain>
    </source>
</reference>
<dbReference type="EMBL" id="LNCD01000001">
    <property type="protein sequence ID" value="KWV60276.1"/>
    <property type="molecule type" value="Genomic_DNA"/>
</dbReference>
<sequence length="118" mass="13500">MRYTVVAAWLDGKERSGRIVLQAAGRSRTIVVTRRALLNVDSPPRATEARLLQHLDSFCEMALAFIGDRQDDSETLLVTATDVRNRRKAEPVPEPLWTWQDQWGSWKQKGRRSRLGLV</sequence>
<protein>
    <submittedName>
        <fullName evidence="1">Uncharacterized protein</fullName>
    </submittedName>
</protein>
<dbReference type="Proteomes" id="UP000068164">
    <property type="component" value="Unassembled WGS sequence"/>
</dbReference>
<accession>A0A120FRL5</accession>
<comment type="caution">
    <text evidence="1">The sequence shown here is derived from an EMBL/GenBank/DDBJ whole genome shotgun (WGS) entry which is preliminary data.</text>
</comment>
<dbReference type="AlphaFoldDB" id="A0A120FRL5"/>
<evidence type="ECO:0000313" key="2">
    <source>
        <dbReference type="Proteomes" id="UP000068164"/>
    </source>
</evidence>